<dbReference type="Proteomes" id="UP000053748">
    <property type="component" value="Unassembled WGS sequence"/>
</dbReference>
<keyword evidence="3" id="KW-1185">Reference proteome</keyword>
<accession>A0A2J9UZT6</accession>
<dbReference type="InterPro" id="IPR021501">
    <property type="entry name" value="DUF3157"/>
</dbReference>
<proteinExistence type="predicted"/>
<reference evidence="2" key="1">
    <citation type="submission" date="2017-12" db="EMBL/GenBank/DDBJ databases">
        <title>FDA dAtabase for Regulatory Grade micrObial Sequences (FDA-ARGOS): Supporting development and validation of Infectious Disease Dx tests.</title>
        <authorList>
            <person name="Hoffmann M."/>
            <person name="Allard M."/>
            <person name="Evans P."/>
            <person name="Brown E."/>
            <person name="Tallon L.J."/>
            <person name="Sadzewicz L."/>
            <person name="Sengamalay N."/>
            <person name="Ott S."/>
            <person name="Godinez A."/>
            <person name="Nagaraj S."/>
            <person name="Vavikolanu K."/>
            <person name="Aluvathingal J."/>
            <person name="Nadendla S."/>
            <person name="Hobson J."/>
            <person name="Sichtig H."/>
        </authorList>
    </citation>
    <scope>NUCLEOTIDE SEQUENCE [LARGE SCALE GENOMIC DNA]</scope>
    <source>
        <strain evidence="2">FDAARGOS_113</strain>
    </source>
</reference>
<evidence type="ECO:0000313" key="2">
    <source>
        <dbReference type="EMBL" id="PNM57011.1"/>
    </source>
</evidence>
<dbReference type="RefSeq" id="WP_000733768.1">
    <property type="nucleotide sequence ID" value="NZ_CAWMSS010000001.1"/>
</dbReference>
<sequence length="184" mass="20504">MKKLISAVSLASLSTLVFAGETLQLKDGRQVQLNDDFTWHYVQKTETTTSQPSVTHTAPLIVQPSLTSVVINVGENRPVLQLNDSGVDVVLSAPRYEQGKLRLDSAITNQSSQSVIAVRLVIRVQDAQGIWGEEQEVTIWQSIKRLAETYLRPHTSVEGKPIELSLNEQTQYTLHATIKQIETR</sequence>
<dbReference type="EMBL" id="LOSJ02000002">
    <property type="protein sequence ID" value="PNM57011.1"/>
    <property type="molecule type" value="Genomic_DNA"/>
</dbReference>
<dbReference type="STRING" id="674.VM_00155"/>
<protein>
    <submittedName>
        <fullName evidence="2">DUF3157 domain-containing protein</fullName>
    </submittedName>
</protein>
<feature type="signal peptide" evidence="1">
    <location>
        <begin position="1"/>
        <end position="19"/>
    </location>
</feature>
<dbReference type="Pfam" id="PF11355">
    <property type="entry name" value="DUF3157"/>
    <property type="match status" value="1"/>
</dbReference>
<organism evidence="2 3">
    <name type="scientific">Vibrio mimicus</name>
    <dbReference type="NCBI Taxonomy" id="674"/>
    <lineage>
        <taxon>Bacteria</taxon>
        <taxon>Pseudomonadati</taxon>
        <taxon>Pseudomonadota</taxon>
        <taxon>Gammaproteobacteria</taxon>
        <taxon>Vibrionales</taxon>
        <taxon>Vibrionaceae</taxon>
        <taxon>Vibrio</taxon>
    </lineage>
</organism>
<gene>
    <name evidence="2" type="ORF">AL544_013450</name>
</gene>
<evidence type="ECO:0000313" key="3">
    <source>
        <dbReference type="Proteomes" id="UP000053748"/>
    </source>
</evidence>
<keyword evidence="1" id="KW-0732">Signal</keyword>
<name>A0A2J9UZT6_VIBMI</name>
<dbReference type="OrthoDB" id="5593708at2"/>
<dbReference type="AlphaFoldDB" id="A0A2J9UZT6"/>
<evidence type="ECO:0000256" key="1">
    <source>
        <dbReference type="SAM" id="SignalP"/>
    </source>
</evidence>
<comment type="caution">
    <text evidence="2">The sequence shown here is derived from an EMBL/GenBank/DDBJ whole genome shotgun (WGS) entry which is preliminary data.</text>
</comment>
<feature type="chain" id="PRO_5014357840" evidence="1">
    <location>
        <begin position="20"/>
        <end position="184"/>
    </location>
</feature>